<proteinExistence type="inferred from homology"/>
<keyword evidence="2" id="KW-0694">RNA-binding</keyword>
<sequence length="239" mass="28310">MRNQIEFRVTGRYALFTDPLTRVGGEKFSYHVPTVQALIGICESIYWKPTFYWVIDSFRVINPIRMQAQGIRPISYIGEARNNTLNTLSYYTYLSEPEYEVRAHFEWNLNREDLAQDRQEGKHYNVAKRMLEKGGRRDIFLGTRECQGYVEPVQYGERPSYYERQPETSLDLMFHSFLYPSQTGEKNLEAVFHRPVMRHGEIIVENDLSNLPRKYIKAMEYSILQTSGLEEFSSEEWMR</sequence>
<dbReference type="EMBL" id="FNDZ01000016">
    <property type="protein sequence ID" value="SDJ37850.1"/>
    <property type="molecule type" value="Genomic_DNA"/>
</dbReference>
<dbReference type="GO" id="GO:0003723">
    <property type="term" value="F:RNA binding"/>
    <property type="evidence" value="ECO:0007669"/>
    <property type="project" value="UniProtKB-UniRule"/>
</dbReference>
<keyword evidence="2" id="KW-0378">Hydrolase</keyword>
<dbReference type="InterPro" id="IPR013422">
    <property type="entry name" value="CRISPR-assoc_prot_Cas5_N"/>
</dbReference>
<protein>
    <recommendedName>
        <fullName evidence="2">pre-crRNA processing endonuclease</fullName>
        <ecNumber evidence="2">3.1.-.-</ecNumber>
    </recommendedName>
</protein>
<keyword evidence="2" id="KW-0255">Endonuclease</keyword>
<organism evidence="3 4">
    <name type="scientific">Proteiniclasticum ruminis</name>
    <dbReference type="NCBI Taxonomy" id="398199"/>
    <lineage>
        <taxon>Bacteria</taxon>
        <taxon>Bacillati</taxon>
        <taxon>Bacillota</taxon>
        <taxon>Clostridia</taxon>
        <taxon>Eubacteriales</taxon>
        <taxon>Clostridiaceae</taxon>
        <taxon>Proteiniclasticum</taxon>
    </lineage>
</organism>
<dbReference type="InterPro" id="IPR010155">
    <property type="entry name" value="CRISPR-assoc_prot_Cas5d"/>
</dbReference>
<evidence type="ECO:0000313" key="4">
    <source>
        <dbReference type="Proteomes" id="UP000183255"/>
    </source>
</evidence>
<dbReference type="InterPro" id="IPR021124">
    <property type="entry name" value="CRISPR-assoc_prot_Cas5"/>
</dbReference>
<dbReference type="RefSeq" id="WP_031577981.1">
    <property type="nucleotide sequence ID" value="NZ_FNDZ01000016.1"/>
</dbReference>
<dbReference type="EC" id="3.1.-.-" evidence="2"/>
<name>A0A1G8TAZ9_9CLOT</name>
<dbReference type="AlphaFoldDB" id="A0A1G8TAZ9"/>
<dbReference type="Proteomes" id="UP000183255">
    <property type="component" value="Unassembled WGS sequence"/>
</dbReference>
<dbReference type="GO" id="GO:0043571">
    <property type="term" value="P:maintenance of CRISPR repeat elements"/>
    <property type="evidence" value="ECO:0007669"/>
    <property type="project" value="UniProtKB-UniRule"/>
</dbReference>
<dbReference type="NCBIfam" id="TIGR02593">
    <property type="entry name" value="CRISPR_cas5"/>
    <property type="match status" value="1"/>
</dbReference>
<comment type="similarity">
    <text evidence="2">Belongs to the CRISPR-associated protein Cas5 family. Subtype I-C/Dvulg subfamily.</text>
</comment>
<dbReference type="Gene3D" id="3.30.70.2660">
    <property type="match status" value="1"/>
</dbReference>
<evidence type="ECO:0000256" key="2">
    <source>
        <dbReference type="PIRNR" id="PIRNR029950"/>
    </source>
</evidence>
<dbReference type="GO" id="GO:0004519">
    <property type="term" value="F:endonuclease activity"/>
    <property type="evidence" value="ECO:0007669"/>
    <property type="project" value="UniProtKB-UniRule"/>
</dbReference>
<comment type="function">
    <text evidence="2">CRISPR (clustered regularly interspaced short palindromic repeat) is an adaptive immune system that provides protection against mobile genetic elements (viruses, transposable elements and conjugative plasmids). CRISPR clusters contain spacers, sequences complementary to antecedent mobile elements, and target invading nucleic acids. CRISPR clusters are transcribed and processed into CRISPR RNA (crRNA).</text>
</comment>
<dbReference type="NCBIfam" id="TIGR01876">
    <property type="entry name" value="cas_Cas5d"/>
    <property type="match status" value="1"/>
</dbReference>
<keyword evidence="1 2" id="KW-0051">Antiviral defense</keyword>
<dbReference type="PIRSF" id="PIRSF029950">
    <property type="entry name" value="Cas_CT1134"/>
    <property type="match status" value="1"/>
</dbReference>
<dbReference type="GO" id="GO:0016787">
    <property type="term" value="F:hydrolase activity"/>
    <property type="evidence" value="ECO:0007669"/>
    <property type="project" value="UniProtKB-KW"/>
</dbReference>
<accession>A0A1G8TAZ9</accession>
<evidence type="ECO:0000256" key="1">
    <source>
        <dbReference type="ARBA" id="ARBA00023118"/>
    </source>
</evidence>
<gene>
    <name evidence="3" type="ORF">SAMN05421804_11616</name>
</gene>
<evidence type="ECO:0000313" key="3">
    <source>
        <dbReference type="EMBL" id="SDJ37850.1"/>
    </source>
</evidence>
<dbReference type="Pfam" id="PF09704">
    <property type="entry name" value="Cas_Cas5d"/>
    <property type="match status" value="1"/>
</dbReference>
<keyword evidence="2" id="KW-0540">Nuclease</keyword>
<dbReference type="GO" id="GO:0051607">
    <property type="term" value="P:defense response to virus"/>
    <property type="evidence" value="ECO:0007669"/>
    <property type="project" value="UniProtKB-UniRule"/>
</dbReference>
<reference evidence="3 4" key="1">
    <citation type="submission" date="2016-10" db="EMBL/GenBank/DDBJ databases">
        <authorList>
            <person name="de Groot N.N."/>
        </authorList>
    </citation>
    <scope>NUCLEOTIDE SEQUENCE [LARGE SCALE GENOMIC DNA]</scope>
    <source>
        <strain evidence="3 4">CGMCC 1.5058</strain>
    </source>
</reference>